<dbReference type="InterPro" id="IPR042089">
    <property type="entry name" value="Peptidase_M13_dom_2"/>
</dbReference>
<dbReference type="SUPFAM" id="SSF55486">
    <property type="entry name" value="Metalloproteases ('zincins'), catalytic domain"/>
    <property type="match status" value="1"/>
</dbReference>
<dbReference type="Proteomes" id="UP000271974">
    <property type="component" value="Unassembled WGS sequence"/>
</dbReference>
<keyword evidence="6" id="KW-0482">Metalloprotease</keyword>
<protein>
    <recommendedName>
        <fullName evidence="12">Peptidase M13 C-terminal domain-containing protein</fullName>
    </recommendedName>
</protein>
<feature type="transmembrane region" description="Helical" evidence="7">
    <location>
        <begin position="30"/>
        <end position="55"/>
    </location>
</feature>
<dbReference type="OrthoDB" id="6147780at2759"/>
<dbReference type="EMBL" id="RQTK01000086">
    <property type="protein sequence ID" value="RUS88343.1"/>
    <property type="molecule type" value="Genomic_DNA"/>
</dbReference>
<comment type="cofactor">
    <cofactor evidence="1">
        <name>Zn(2+)</name>
        <dbReference type="ChEBI" id="CHEBI:29105"/>
    </cofactor>
</comment>
<dbReference type="PANTHER" id="PTHR11733">
    <property type="entry name" value="ZINC METALLOPROTEASE FAMILY M13 NEPRILYSIN-RELATED"/>
    <property type="match status" value="1"/>
</dbReference>
<evidence type="ECO:0000256" key="1">
    <source>
        <dbReference type="ARBA" id="ARBA00001947"/>
    </source>
</evidence>
<dbReference type="Gene3D" id="1.10.1380.10">
    <property type="entry name" value="Neutral endopeptidase , domain2"/>
    <property type="match status" value="1"/>
</dbReference>
<dbReference type="InterPro" id="IPR000718">
    <property type="entry name" value="Peptidase_M13"/>
</dbReference>
<sequence>MTLVQDYRVIDDKELEESDKVPSSGWSGRVWIFVLISVLLVSTAVFLSMFLLYYFKYQNRDINNECTTLECVKTASMLARKMDVTVDPCEDFDQFACGNFHKTTYLRDDQVARNALTSIVQDTKYFLKGILQESIKDGDWKYVVNMKNLYKSCMDEDKIEDIGLQPFLDSPQAKEWPTLIGRKWPGEVTFDFNDVLRRYMEIAIQPFVSYEIIPDPMNSSWPILVLEEPTLGLSRENLLKDRDSAILQAYETYLREMAEVLGAEASVAAQDAKAQVDLEIEIAKIKATAKERKTLVNMYNPTTLGEIGSKFTYIDIPGAIRAAFSLVDINVEDDQSVNNEFPKFYSKLAGVLRKAGKRAIMNKFGFAYATRQTKGLSKALRKIYLNFVTVYLGITDTSQRWEVCQGQVEYVFPMALAKDYAKEKFSEESKKYINSMVDNLEDAFRDQLRDADWMSDNTRQEAYAKLEKMTRKIGYPDKNFDYEDLEEMYKDFTMTADNNYANLQVAYWNRYLEHLKTLRKPVDKDRWRMAPFHTNAYYSVPDNEVVFLAGVMQPPLYSKQFPDYLNYGTIGYMIGHEITHGFDDEGRLFDKDGTFRDWWQKDDSLRYANNCQCFIDQYGNFRDASVQMNVSGTNTLSENVADNGGLEASFNAYKKLVREKGDSPTLPGLGLTDDQLFFVGYAQIHCEKATLERKKMHLAADEHAPGRFRTIGVVQNSADFAKVFNCPVGSPMNPEKKCSLW</sequence>
<dbReference type="InterPro" id="IPR024079">
    <property type="entry name" value="MetalloPept_cat_dom_sf"/>
</dbReference>
<evidence type="ECO:0000259" key="8">
    <source>
        <dbReference type="Pfam" id="PF01431"/>
    </source>
</evidence>
<evidence type="ECO:0000256" key="5">
    <source>
        <dbReference type="ARBA" id="ARBA00022833"/>
    </source>
</evidence>
<feature type="domain" description="Peptidase M13 C-terminal" evidence="8">
    <location>
        <begin position="535"/>
        <end position="740"/>
    </location>
</feature>
<evidence type="ECO:0000313" key="11">
    <source>
        <dbReference type="Proteomes" id="UP000271974"/>
    </source>
</evidence>
<dbReference type="AlphaFoldDB" id="A0A433U3H5"/>
<evidence type="ECO:0000259" key="9">
    <source>
        <dbReference type="Pfam" id="PF05649"/>
    </source>
</evidence>
<dbReference type="Pfam" id="PF05649">
    <property type="entry name" value="Peptidase_M13_N"/>
    <property type="match status" value="1"/>
</dbReference>
<dbReference type="GO" id="GO:0004222">
    <property type="term" value="F:metalloendopeptidase activity"/>
    <property type="evidence" value="ECO:0007669"/>
    <property type="project" value="InterPro"/>
</dbReference>
<organism evidence="10 11">
    <name type="scientific">Elysia chlorotica</name>
    <name type="common">Eastern emerald elysia</name>
    <name type="synonym">Sea slug</name>
    <dbReference type="NCBI Taxonomy" id="188477"/>
    <lineage>
        <taxon>Eukaryota</taxon>
        <taxon>Metazoa</taxon>
        <taxon>Spiralia</taxon>
        <taxon>Lophotrochozoa</taxon>
        <taxon>Mollusca</taxon>
        <taxon>Gastropoda</taxon>
        <taxon>Heterobranchia</taxon>
        <taxon>Euthyneura</taxon>
        <taxon>Panpulmonata</taxon>
        <taxon>Sacoglossa</taxon>
        <taxon>Placobranchoidea</taxon>
        <taxon>Plakobranchidae</taxon>
        <taxon>Elysia</taxon>
    </lineage>
</organism>
<keyword evidence="3" id="KW-0479">Metal-binding</keyword>
<gene>
    <name evidence="10" type="ORF">EGW08_003914</name>
</gene>
<dbReference type="InterPro" id="IPR018497">
    <property type="entry name" value="Peptidase_M13_C"/>
</dbReference>
<dbReference type="GO" id="GO:0005886">
    <property type="term" value="C:plasma membrane"/>
    <property type="evidence" value="ECO:0007669"/>
    <property type="project" value="TreeGrafter"/>
</dbReference>
<dbReference type="InterPro" id="IPR008753">
    <property type="entry name" value="Peptidase_M13_N"/>
</dbReference>
<evidence type="ECO:0000256" key="7">
    <source>
        <dbReference type="SAM" id="Phobius"/>
    </source>
</evidence>
<evidence type="ECO:0000256" key="4">
    <source>
        <dbReference type="ARBA" id="ARBA00022801"/>
    </source>
</evidence>
<dbReference type="PROSITE" id="PS51885">
    <property type="entry name" value="NEPRILYSIN"/>
    <property type="match status" value="1"/>
</dbReference>
<feature type="domain" description="Peptidase M13 N-terminal" evidence="9">
    <location>
        <begin position="88"/>
        <end position="476"/>
    </location>
</feature>
<dbReference type="PRINTS" id="PR00786">
    <property type="entry name" value="NEPRILYSIN"/>
</dbReference>
<evidence type="ECO:0000256" key="3">
    <source>
        <dbReference type="ARBA" id="ARBA00022723"/>
    </source>
</evidence>
<dbReference type="Gene3D" id="3.40.390.10">
    <property type="entry name" value="Collagenase (Catalytic Domain)"/>
    <property type="match status" value="1"/>
</dbReference>
<accession>A0A433U3H5</accession>
<keyword evidence="5" id="KW-0862">Zinc</keyword>
<name>A0A433U3H5_ELYCH</name>
<dbReference type="Pfam" id="PF01431">
    <property type="entry name" value="Peptidase_M13"/>
    <property type="match status" value="1"/>
</dbReference>
<keyword evidence="2" id="KW-0645">Protease</keyword>
<evidence type="ECO:0000256" key="2">
    <source>
        <dbReference type="ARBA" id="ARBA00022670"/>
    </source>
</evidence>
<keyword evidence="11" id="KW-1185">Reference proteome</keyword>
<dbReference type="GO" id="GO:0046872">
    <property type="term" value="F:metal ion binding"/>
    <property type="evidence" value="ECO:0007669"/>
    <property type="project" value="UniProtKB-KW"/>
</dbReference>
<keyword evidence="7" id="KW-0812">Transmembrane</keyword>
<proteinExistence type="predicted"/>
<comment type="caution">
    <text evidence="10">The sequence shown here is derived from an EMBL/GenBank/DDBJ whole genome shotgun (WGS) entry which is preliminary data.</text>
</comment>
<evidence type="ECO:0000256" key="6">
    <source>
        <dbReference type="ARBA" id="ARBA00023049"/>
    </source>
</evidence>
<dbReference type="PANTHER" id="PTHR11733:SF208">
    <property type="entry name" value="PEPTIDASE M13 C-TERMINAL DOMAIN-CONTAINING PROTEIN"/>
    <property type="match status" value="1"/>
</dbReference>
<dbReference type="CDD" id="cd08662">
    <property type="entry name" value="M13"/>
    <property type="match status" value="1"/>
</dbReference>
<dbReference type="GO" id="GO:0016485">
    <property type="term" value="P:protein processing"/>
    <property type="evidence" value="ECO:0007669"/>
    <property type="project" value="TreeGrafter"/>
</dbReference>
<reference evidence="10 11" key="1">
    <citation type="submission" date="2019-01" db="EMBL/GenBank/DDBJ databases">
        <title>A draft genome assembly of the solar-powered sea slug Elysia chlorotica.</title>
        <authorList>
            <person name="Cai H."/>
            <person name="Li Q."/>
            <person name="Fang X."/>
            <person name="Li J."/>
            <person name="Curtis N.E."/>
            <person name="Altenburger A."/>
            <person name="Shibata T."/>
            <person name="Feng M."/>
            <person name="Maeda T."/>
            <person name="Schwartz J.A."/>
            <person name="Shigenobu S."/>
            <person name="Lundholm N."/>
            <person name="Nishiyama T."/>
            <person name="Yang H."/>
            <person name="Hasebe M."/>
            <person name="Li S."/>
            <person name="Pierce S.K."/>
            <person name="Wang J."/>
        </authorList>
    </citation>
    <scope>NUCLEOTIDE SEQUENCE [LARGE SCALE GENOMIC DNA]</scope>
    <source>
        <strain evidence="10">EC2010</strain>
        <tissue evidence="10">Whole organism of an adult</tissue>
    </source>
</reference>
<evidence type="ECO:0008006" key="12">
    <source>
        <dbReference type="Google" id="ProtNLM"/>
    </source>
</evidence>
<keyword evidence="7" id="KW-0472">Membrane</keyword>
<evidence type="ECO:0000313" key="10">
    <source>
        <dbReference type="EMBL" id="RUS88343.1"/>
    </source>
</evidence>
<keyword evidence="4" id="KW-0378">Hydrolase</keyword>
<keyword evidence="7" id="KW-1133">Transmembrane helix</keyword>